<evidence type="ECO:0000313" key="1">
    <source>
        <dbReference type="EMBL" id="KHL25973.1"/>
    </source>
</evidence>
<keyword evidence="2" id="KW-1185">Reference proteome</keyword>
<comment type="caution">
    <text evidence="1">The sequence shown here is derived from an EMBL/GenBank/DDBJ whole genome shotgun (WGS) entry which is preliminary data.</text>
</comment>
<dbReference type="InterPro" id="IPR007838">
    <property type="entry name" value="Cell_div_ZapA-like"/>
</dbReference>
<sequence length="107" mass="11511">MSNVTVTIGGRAYTVACSPGEEAHLQGLGQLVDDRLRAVPGLANQSEVRRLLYATLVLADELHELRGEVPEQVIEPARQDDDMAVALEQLAARLESVADRLDGPAAH</sequence>
<dbReference type="AlphaFoldDB" id="A0A0B2BWG0"/>
<dbReference type="Proteomes" id="UP000030988">
    <property type="component" value="Unassembled WGS sequence"/>
</dbReference>
<evidence type="ECO:0008006" key="3">
    <source>
        <dbReference type="Google" id="ProtNLM"/>
    </source>
</evidence>
<dbReference type="SUPFAM" id="SSF102829">
    <property type="entry name" value="Cell division protein ZapA-like"/>
    <property type="match status" value="1"/>
</dbReference>
<dbReference type="Pfam" id="PF05164">
    <property type="entry name" value="ZapA"/>
    <property type="match status" value="1"/>
</dbReference>
<reference evidence="1 2" key="1">
    <citation type="submission" date="2014-11" db="EMBL/GenBank/DDBJ databases">
        <title>Draft genome sequence of Kirrobacter mercurialis.</title>
        <authorList>
            <person name="Coil D.A."/>
            <person name="Eisen J.A."/>
        </authorList>
    </citation>
    <scope>NUCLEOTIDE SEQUENCE [LARGE SCALE GENOMIC DNA]</scope>
    <source>
        <strain evidence="1 2">Coronado</strain>
    </source>
</reference>
<dbReference type="STRING" id="1572751.PK98_05255"/>
<dbReference type="InterPro" id="IPR042233">
    <property type="entry name" value="Cell_div_ZapA_N"/>
</dbReference>
<dbReference type="RefSeq" id="WP_039094814.1">
    <property type="nucleotide sequence ID" value="NZ_JTDN01000001.1"/>
</dbReference>
<evidence type="ECO:0000313" key="2">
    <source>
        <dbReference type="Proteomes" id="UP000030988"/>
    </source>
</evidence>
<name>A0A0B2BWG0_9SPHN</name>
<gene>
    <name evidence="1" type="ORF">PK98_05255</name>
</gene>
<dbReference type="EMBL" id="JTDN01000001">
    <property type="protein sequence ID" value="KHL25973.1"/>
    <property type="molecule type" value="Genomic_DNA"/>
</dbReference>
<organism evidence="1 2">
    <name type="scientific">Croceibacterium mercuriale</name>
    <dbReference type="NCBI Taxonomy" id="1572751"/>
    <lineage>
        <taxon>Bacteria</taxon>
        <taxon>Pseudomonadati</taxon>
        <taxon>Pseudomonadota</taxon>
        <taxon>Alphaproteobacteria</taxon>
        <taxon>Sphingomonadales</taxon>
        <taxon>Erythrobacteraceae</taxon>
        <taxon>Croceibacterium</taxon>
    </lineage>
</organism>
<accession>A0A0B2BWG0</accession>
<dbReference type="Gene3D" id="3.30.160.880">
    <property type="entry name" value="Cell division protein ZapA protomer, N-terminal domain"/>
    <property type="match status" value="1"/>
</dbReference>
<dbReference type="OrthoDB" id="9797575at2"/>
<protein>
    <recommendedName>
        <fullName evidence="3">Cell division protein ZapA</fullName>
    </recommendedName>
</protein>
<proteinExistence type="predicted"/>
<dbReference type="InterPro" id="IPR036192">
    <property type="entry name" value="Cell_div_ZapA-like_sf"/>
</dbReference>